<protein>
    <recommendedName>
        <fullName evidence="2">AAA+ ATPase domain-containing protein</fullName>
    </recommendedName>
</protein>
<gene>
    <name evidence="3" type="ORF">F5X68DRAFT_47208</name>
</gene>
<dbReference type="InterPro" id="IPR056599">
    <property type="entry name" value="AAA_lid_fung"/>
</dbReference>
<dbReference type="PANTHER" id="PTHR46411">
    <property type="entry name" value="FAMILY ATPASE, PUTATIVE-RELATED"/>
    <property type="match status" value="1"/>
</dbReference>
<dbReference type="OrthoDB" id="10042665at2759"/>
<dbReference type="InterPro" id="IPR054289">
    <property type="entry name" value="DUF7025"/>
</dbReference>
<dbReference type="AlphaFoldDB" id="A0A9P9AE24"/>
<feature type="non-terminal residue" evidence="3">
    <location>
        <position position="1"/>
    </location>
</feature>
<organism evidence="3 4">
    <name type="scientific">Plectosphaerella plurivora</name>
    <dbReference type="NCBI Taxonomy" id="936078"/>
    <lineage>
        <taxon>Eukaryota</taxon>
        <taxon>Fungi</taxon>
        <taxon>Dikarya</taxon>
        <taxon>Ascomycota</taxon>
        <taxon>Pezizomycotina</taxon>
        <taxon>Sordariomycetes</taxon>
        <taxon>Hypocreomycetidae</taxon>
        <taxon>Glomerellales</taxon>
        <taxon>Plectosphaerellaceae</taxon>
        <taxon>Plectosphaerella</taxon>
    </lineage>
</organism>
<feature type="region of interest" description="Disordered" evidence="1">
    <location>
        <begin position="691"/>
        <end position="714"/>
    </location>
</feature>
<name>A0A9P9AE24_9PEZI</name>
<evidence type="ECO:0000313" key="3">
    <source>
        <dbReference type="EMBL" id="KAH6693817.1"/>
    </source>
</evidence>
<dbReference type="InterPro" id="IPR003959">
    <property type="entry name" value="ATPase_AAA_core"/>
</dbReference>
<dbReference type="InterPro" id="IPR003593">
    <property type="entry name" value="AAA+_ATPase"/>
</dbReference>
<accession>A0A9P9AE24</accession>
<keyword evidence="4" id="KW-1185">Reference proteome</keyword>
<evidence type="ECO:0000313" key="4">
    <source>
        <dbReference type="Proteomes" id="UP000770015"/>
    </source>
</evidence>
<dbReference type="EMBL" id="JAGSXJ010000003">
    <property type="protein sequence ID" value="KAH6693817.1"/>
    <property type="molecule type" value="Genomic_DNA"/>
</dbReference>
<sequence length="714" mass="80009">VGPSLKVHHKIGNGTLESINFEQLWQLFPPGETLLYHKEGHDVACKVYNISGGRRISTSSEFRAKRLFSAPEDIASRTSADISRPRDRGIPAYPGHLIRHVSSQPQTPPSSEEKQAPGSFAPLIVDCFMMDFNGTHVGPCHIGFQFDYFPGERLVRSLDIYPLRFHPRKDELSAMLRRRGRRVLDVLGHRTHNGMPLSGFDKICGQIYVDNAAGYRHIGWPEERLAFGTLNAAMLESTEPHPMLQKSPIHLEQAIMWDTFSVVQNLKHSLLRFVRPETTALADDFYLLMPYVVLGYAFQQRRWYYFDIDCVGSIDRSEEARLSGWKDLVIPSKFREMLVALVDSHASGVGRSALRKGRGLANQVDLVRGKGNGLIILLHGPPGTGKTSTAETIAAYTQRPLYSITCGDIGTTAEEVEFNLQKHFDLANQWGCVLCLDEADVFLTKRDWHDLNRNSLVSVWLRVLEYYSGILFITTNRIGVIDEAFKSRIHICLRYPSINLDSTKSIWNKILDRIEAENRVEPVKIEFNRDAVIGFAENHYQLNEATGSTWNGRQIRNVVQTAISLGQYERLQRLRREDMTEDDAERSGKLKFMRVELTRKNLRSIAATATEFEHYITNVRGADASVARNENVRDDDYDGSGKKPQKSYNMLEVARAGPVPGMGIGFGAGTVVSGSSSGAWPASEHWGGVSEASYGMAGKGKKTAVVDDDSDDSL</sequence>
<dbReference type="SUPFAM" id="SSF52540">
    <property type="entry name" value="P-loop containing nucleoside triphosphate hydrolases"/>
    <property type="match status" value="1"/>
</dbReference>
<dbReference type="Gene3D" id="3.40.50.300">
    <property type="entry name" value="P-loop containing nucleotide triphosphate hydrolases"/>
    <property type="match status" value="1"/>
</dbReference>
<dbReference type="GO" id="GO:0016887">
    <property type="term" value="F:ATP hydrolysis activity"/>
    <property type="evidence" value="ECO:0007669"/>
    <property type="project" value="InterPro"/>
</dbReference>
<proteinExistence type="predicted"/>
<dbReference type="GO" id="GO:0005524">
    <property type="term" value="F:ATP binding"/>
    <property type="evidence" value="ECO:0007669"/>
    <property type="project" value="InterPro"/>
</dbReference>
<reference evidence="3" key="1">
    <citation type="journal article" date="2021" name="Nat. Commun.">
        <title>Genetic determinants of endophytism in the Arabidopsis root mycobiome.</title>
        <authorList>
            <person name="Mesny F."/>
            <person name="Miyauchi S."/>
            <person name="Thiergart T."/>
            <person name="Pickel B."/>
            <person name="Atanasova L."/>
            <person name="Karlsson M."/>
            <person name="Huettel B."/>
            <person name="Barry K.W."/>
            <person name="Haridas S."/>
            <person name="Chen C."/>
            <person name="Bauer D."/>
            <person name="Andreopoulos W."/>
            <person name="Pangilinan J."/>
            <person name="LaButti K."/>
            <person name="Riley R."/>
            <person name="Lipzen A."/>
            <person name="Clum A."/>
            <person name="Drula E."/>
            <person name="Henrissat B."/>
            <person name="Kohler A."/>
            <person name="Grigoriev I.V."/>
            <person name="Martin F.M."/>
            <person name="Hacquard S."/>
        </authorList>
    </citation>
    <scope>NUCLEOTIDE SEQUENCE</scope>
    <source>
        <strain evidence="3">MPI-SDFR-AT-0117</strain>
    </source>
</reference>
<dbReference type="InterPro" id="IPR027417">
    <property type="entry name" value="P-loop_NTPase"/>
</dbReference>
<feature type="domain" description="AAA+ ATPase" evidence="2">
    <location>
        <begin position="372"/>
        <end position="497"/>
    </location>
</feature>
<dbReference type="PANTHER" id="PTHR46411:SF2">
    <property type="entry name" value="AAA+ ATPASE DOMAIN-CONTAINING PROTEIN"/>
    <property type="match status" value="1"/>
</dbReference>
<dbReference type="Pfam" id="PF23232">
    <property type="entry name" value="AAA_lid_13"/>
    <property type="match status" value="1"/>
</dbReference>
<dbReference type="Pfam" id="PF00004">
    <property type="entry name" value="AAA"/>
    <property type="match status" value="1"/>
</dbReference>
<dbReference type="CDD" id="cd19481">
    <property type="entry name" value="RecA-like_protease"/>
    <property type="match status" value="1"/>
</dbReference>
<evidence type="ECO:0000259" key="2">
    <source>
        <dbReference type="SMART" id="SM00382"/>
    </source>
</evidence>
<evidence type="ECO:0000256" key="1">
    <source>
        <dbReference type="SAM" id="MobiDB-lite"/>
    </source>
</evidence>
<dbReference type="Pfam" id="PF22942">
    <property type="entry name" value="DUF7025"/>
    <property type="match status" value="1"/>
</dbReference>
<dbReference type="Proteomes" id="UP000770015">
    <property type="component" value="Unassembled WGS sequence"/>
</dbReference>
<dbReference type="SMART" id="SM00382">
    <property type="entry name" value="AAA"/>
    <property type="match status" value="1"/>
</dbReference>
<comment type="caution">
    <text evidence="3">The sequence shown here is derived from an EMBL/GenBank/DDBJ whole genome shotgun (WGS) entry which is preliminary data.</text>
</comment>